<dbReference type="CDD" id="cd07769">
    <property type="entry name" value="ASKHA_NBD_FGGY_GK"/>
    <property type="match status" value="1"/>
</dbReference>
<evidence type="ECO:0000256" key="6">
    <source>
        <dbReference type="ARBA" id="ARBA00022840"/>
    </source>
</evidence>
<keyword evidence="5" id="KW-0319">Glycerol metabolism</keyword>
<evidence type="ECO:0000256" key="2">
    <source>
        <dbReference type="ARBA" id="ARBA00022679"/>
    </source>
</evidence>
<dbReference type="Proteomes" id="UP000585327">
    <property type="component" value="Unassembled WGS sequence"/>
</dbReference>
<proteinExistence type="inferred from homology"/>
<dbReference type="AlphaFoldDB" id="A0A838YH37"/>
<dbReference type="GO" id="GO:0004370">
    <property type="term" value="F:glycerol kinase activity"/>
    <property type="evidence" value="ECO:0007669"/>
    <property type="project" value="UniProtKB-EC"/>
</dbReference>
<reference evidence="9 10" key="1">
    <citation type="submission" date="2020-06" db="EMBL/GenBank/DDBJ databases">
        <title>Dysbiosis in marine aquaculture revealed through microbiome analysis: reverse ecology for environmental sustainability.</title>
        <authorList>
            <person name="Haro-Moreno J.M."/>
            <person name="Coutinho F.H."/>
            <person name="Zaragoza-Solas A."/>
            <person name="Picazo A."/>
            <person name="Almagro-Moreno S."/>
            <person name="Lopez-Perez M."/>
        </authorList>
    </citation>
    <scope>NUCLEOTIDE SEQUENCE [LARGE SCALE GENOMIC DNA]</scope>
    <source>
        <strain evidence="9">MCMED-G42</strain>
    </source>
</reference>
<name>A0A838YH37_9GAMM</name>
<dbReference type="EMBL" id="JACETM010000033">
    <property type="protein sequence ID" value="MBA4724227.1"/>
    <property type="molecule type" value="Genomic_DNA"/>
</dbReference>
<dbReference type="Pfam" id="PF00370">
    <property type="entry name" value="FGGY_N"/>
    <property type="match status" value="1"/>
</dbReference>
<dbReference type="InterPro" id="IPR000577">
    <property type="entry name" value="Carb_kinase_FGGY"/>
</dbReference>
<evidence type="ECO:0000256" key="4">
    <source>
        <dbReference type="ARBA" id="ARBA00022777"/>
    </source>
</evidence>
<evidence type="ECO:0000256" key="1">
    <source>
        <dbReference type="ARBA" id="ARBA00009156"/>
    </source>
</evidence>
<sequence>MNKFLSIDQGTTSSRAVLFDANLTTLNSYQKEYDLIYPQSGWVELDPKDVLSTVKESVENLLGEVDGTDIKSCGITNQRETTIVWEKSTGDPVYPGIVWQDRRTADYCEELKQKGSEDIVKDKTGLLLDPYFSATKIKWILDNTPGALSMAKNGELLFGTIDSYLIYNLTKEKNHLTDITNASRTLLYNIKEESWDQELLDLFGIPKEMLPDVYDCDADFGTLIFGNHPIKINGVIGDQQSALVGQRCFKSGQMKSTFGTGCFLMVNTAEEVLKVKEGLLTTVGYKIDGQISYAVEGSIYSCGNIVKWLRDRMKFFDKASESEKMILSSDDNDGDILFLPAFNGLGAPYWNSSVRGGFYGITQDTRREEMVTAAFESICFQVLDIIKILEDYKISSEELRVDGGMIANNVFCQLLSDTLNKEIISPKNIESTALGACIVAMIGSGTIKDFNDVNIEKSFQSSIATNTKLLKKYDNWKRYINNSLS</sequence>
<evidence type="ECO:0000313" key="9">
    <source>
        <dbReference type="EMBL" id="MBA4724227.1"/>
    </source>
</evidence>
<keyword evidence="4 9" id="KW-0418">Kinase</keyword>
<evidence type="ECO:0000259" key="8">
    <source>
        <dbReference type="Pfam" id="PF02782"/>
    </source>
</evidence>
<dbReference type="Pfam" id="PF02782">
    <property type="entry name" value="FGGY_C"/>
    <property type="match status" value="1"/>
</dbReference>
<dbReference type="InterPro" id="IPR043129">
    <property type="entry name" value="ATPase_NBD"/>
</dbReference>
<dbReference type="GO" id="GO:0005524">
    <property type="term" value="F:ATP binding"/>
    <property type="evidence" value="ECO:0007669"/>
    <property type="project" value="UniProtKB-KW"/>
</dbReference>
<evidence type="ECO:0000256" key="3">
    <source>
        <dbReference type="ARBA" id="ARBA00022741"/>
    </source>
</evidence>
<gene>
    <name evidence="9" type="primary">glpK</name>
    <name evidence="9" type="ORF">H2021_03310</name>
</gene>
<protein>
    <submittedName>
        <fullName evidence="9">Glycerol kinase GlpK</fullName>
        <ecNumber evidence="9">2.7.1.30</ecNumber>
    </submittedName>
</protein>
<comment type="caution">
    <text evidence="9">The sequence shown here is derived from an EMBL/GenBank/DDBJ whole genome shotgun (WGS) entry which is preliminary data.</text>
</comment>
<evidence type="ECO:0000256" key="5">
    <source>
        <dbReference type="ARBA" id="ARBA00022798"/>
    </source>
</evidence>
<dbReference type="FunFam" id="3.30.420.40:FF:000008">
    <property type="entry name" value="Glycerol kinase"/>
    <property type="match status" value="1"/>
</dbReference>
<dbReference type="PIRSF" id="PIRSF000538">
    <property type="entry name" value="GlpK"/>
    <property type="match status" value="1"/>
</dbReference>
<feature type="domain" description="Carbohydrate kinase FGGY N-terminal" evidence="7">
    <location>
        <begin position="5"/>
        <end position="245"/>
    </location>
</feature>
<dbReference type="Gene3D" id="3.30.420.40">
    <property type="match status" value="2"/>
</dbReference>
<comment type="similarity">
    <text evidence="1">Belongs to the FGGY kinase family.</text>
</comment>
<dbReference type="PANTHER" id="PTHR10196:SF78">
    <property type="entry name" value="GLYCEROL KINASE"/>
    <property type="match status" value="1"/>
</dbReference>
<dbReference type="InterPro" id="IPR018483">
    <property type="entry name" value="Carb_kinase_FGGY_CS"/>
</dbReference>
<dbReference type="PANTHER" id="PTHR10196">
    <property type="entry name" value="SUGAR KINASE"/>
    <property type="match status" value="1"/>
</dbReference>
<dbReference type="InterPro" id="IPR018484">
    <property type="entry name" value="FGGY_N"/>
</dbReference>
<organism evidence="9 10">
    <name type="scientific">SAR86 cluster bacterium</name>
    <dbReference type="NCBI Taxonomy" id="2030880"/>
    <lineage>
        <taxon>Bacteria</taxon>
        <taxon>Pseudomonadati</taxon>
        <taxon>Pseudomonadota</taxon>
        <taxon>Gammaproteobacteria</taxon>
        <taxon>SAR86 cluster</taxon>
    </lineage>
</organism>
<feature type="domain" description="Carbohydrate kinase FGGY C-terminal" evidence="8">
    <location>
        <begin position="255"/>
        <end position="442"/>
    </location>
</feature>
<dbReference type="SUPFAM" id="SSF53067">
    <property type="entry name" value="Actin-like ATPase domain"/>
    <property type="match status" value="2"/>
</dbReference>
<keyword evidence="3" id="KW-0547">Nucleotide-binding</keyword>
<keyword evidence="2 9" id="KW-0808">Transferase</keyword>
<dbReference type="PROSITE" id="PS00933">
    <property type="entry name" value="FGGY_KINASES_1"/>
    <property type="match status" value="1"/>
</dbReference>
<dbReference type="InterPro" id="IPR018485">
    <property type="entry name" value="FGGY_C"/>
</dbReference>
<accession>A0A838YH37</accession>
<evidence type="ECO:0000259" key="7">
    <source>
        <dbReference type="Pfam" id="PF00370"/>
    </source>
</evidence>
<dbReference type="EC" id="2.7.1.30" evidence="9"/>
<keyword evidence="6" id="KW-0067">ATP-binding</keyword>
<dbReference type="NCBIfam" id="NF000756">
    <property type="entry name" value="PRK00047.1"/>
    <property type="match status" value="1"/>
</dbReference>
<evidence type="ECO:0000313" key="10">
    <source>
        <dbReference type="Proteomes" id="UP000585327"/>
    </source>
</evidence>
<dbReference type="GO" id="GO:0019563">
    <property type="term" value="P:glycerol catabolic process"/>
    <property type="evidence" value="ECO:0007669"/>
    <property type="project" value="TreeGrafter"/>
</dbReference>
<dbReference type="GO" id="GO:0005829">
    <property type="term" value="C:cytosol"/>
    <property type="evidence" value="ECO:0007669"/>
    <property type="project" value="TreeGrafter"/>
</dbReference>